<keyword evidence="3 9" id="KW-0418">Kinase</keyword>
<dbReference type="Proteomes" id="UP000036987">
    <property type="component" value="Unassembled WGS sequence"/>
</dbReference>
<dbReference type="SMART" id="SM00220">
    <property type="entry name" value="S_TKc"/>
    <property type="match status" value="1"/>
</dbReference>
<dbReference type="InterPro" id="IPR008271">
    <property type="entry name" value="Ser/Thr_kinase_AS"/>
</dbReference>
<evidence type="ECO:0000259" key="8">
    <source>
        <dbReference type="PROSITE" id="PS50011"/>
    </source>
</evidence>
<dbReference type="STRING" id="29655.A0A0K9NK70"/>
<dbReference type="GO" id="GO:0004672">
    <property type="term" value="F:protein kinase activity"/>
    <property type="evidence" value="ECO:0000318"/>
    <property type="project" value="GO_Central"/>
</dbReference>
<dbReference type="Gene3D" id="1.10.510.10">
    <property type="entry name" value="Transferase(Phosphotransferase) domain 1"/>
    <property type="match status" value="1"/>
</dbReference>
<dbReference type="GO" id="GO:0004674">
    <property type="term" value="F:protein serine/threonine kinase activity"/>
    <property type="evidence" value="ECO:0007669"/>
    <property type="project" value="UniProtKB-KW"/>
</dbReference>
<evidence type="ECO:0000256" key="4">
    <source>
        <dbReference type="ARBA" id="ARBA00022840"/>
    </source>
</evidence>
<feature type="binding site" evidence="5">
    <location>
        <position position="85"/>
    </location>
    <ligand>
        <name>ATP</name>
        <dbReference type="ChEBI" id="CHEBI:30616"/>
    </ligand>
</feature>
<feature type="region of interest" description="Disordered" evidence="7">
    <location>
        <begin position="411"/>
        <end position="441"/>
    </location>
</feature>
<evidence type="ECO:0000256" key="3">
    <source>
        <dbReference type="ARBA" id="ARBA00022777"/>
    </source>
</evidence>
<accession>A0A0K9NK70</accession>
<feature type="region of interest" description="Disordered" evidence="7">
    <location>
        <begin position="1"/>
        <end position="38"/>
    </location>
</feature>
<dbReference type="PANTHER" id="PTHR46146">
    <property type="entry name" value="SERINE/THREONINE-PROTEIN KINASE-LIKE PROTEIN CCR4"/>
    <property type="match status" value="1"/>
</dbReference>
<proteinExistence type="inferred from homology"/>
<dbReference type="GO" id="GO:0005886">
    <property type="term" value="C:plasma membrane"/>
    <property type="evidence" value="ECO:0000318"/>
    <property type="project" value="GO_Central"/>
</dbReference>
<dbReference type="Gene3D" id="3.30.200.20">
    <property type="entry name" value="Phosphorylase Kinase, domain 1"/>
    <property type="match status" value="1"/>
</dbReference>
<dbReference type="InterPro" id="IPR017441">
    <property type="entry name" value="Protein_kinase_ATP_BS"/>
</dbReference>
<dbReference type="GO" id="GO:0005524">
    <property type="term" value="F:ATP binding"/>
    <property type="evidence" value="ECO:0007669"/>
    <property type="project" value="UniProtKB-UniRule"/>
</dbReference>
<evidence type="ECO:0000256" key="1">
    <source>
        <dbReference type="ARBA" id="ARBA00022679"/>
    </source>
</evidence>
<dbReference type="OrthoDB" id="4062651at2759"/>
<comment type="caution">
    <text evidence="9">The sequence shown here is derived from an EMBL/GenBank/DDBJ whole genome shotgun (WGS) entry which is preliminary data.</text>
</comment>
<dbReference type="Pfam" id="PF00069">
    <property type="entry name" value="Pkinase"/>
    <property type="match status" value="1"/>
</dbReference>
<evidence type="ECO:0000313" key="10">
    <source>
        <dbReference type="Proteomes" id="UP000036987"/>
    </source>
</evidence>
<gene>
    <name evidence="9" type="ORF">ZOSMA_8G01670</name>
</gene>
<keyword evidence="4 5" id="KW-0067">ATP-binding</keyword>
<dbReference type="PROSITE" id="PS00108">
    <property type="entry name" value="PROTEIN_KINASE_ST"/>
    <property type="match status" value="1"/>
</dbReference>
<keyword evidence="2 5" id="KW-0547">Nucleotide-binding</keyword>
<dbReference type="InterPro" id="IPR000719">
    <property type="entry name" value="Prot_kinase_dom"/>
</dbReference>
<sequence>MGYLSCRADSAVSVVSSPAGTTPKEEDANNGSRSGQQRRRIQHFTYREMELATSNFSEDTLLGRGSHGSVYKARLQSSSRVVAVKRPSRIRNRHTPVKLVLTNSSSSSSSSSAAISGGTRSRNEVENEIEVLSKIYGARLVNLIGFTTEDDKRSVGGGFQGSFRKERLLVIEYMPNGSLYDLLHSEQRTPPGWARRIRLALQTAKAILSLHHHRPPVIHRDVKSANVLLDGRCNARLGDFGLAVLCDDDDVSILNVTMSPFLKSTPPAGTLGYLDPGYVTPENLSSKTDVFSFGILLLEIMSGRKAIDVQYSPPSIVEWAMPLMKRGKILPLYDPRIPPPRDLVARRQLASLAASCVRSSRDRRPSMDEVVDRLKLLRKTIPSKTWNGLTVGNPCSASAVEVQIPATSYTNTTTANKPSPISISSSTPNGSTDLAGVATPSSTGGCGRRVFAHSGRNLMDILKGSDEDTIRAISSITRLDALSMAEKGHED</sequence>
<dbReference type="OMA" id="KPIKIQH"/>
<dbReference type="InterPro" id="IPR011009">
    <property type="entry name" value="Kinase-like_dom_sf"/>
</dbReference>
<dbReference type="PROSITE" id="PS50011">
    <property type="entry name" value="PROTEIN_KINASE_DOM"/>
    <property type="match status" value="1"/>
</dbReference>
<comment type="similarity">
    <text evidence="6">Belongs to the protein kinase superfamily.</text>
</comment>
<dbReference type="PANTHER" id="PTHR46146:SF23">
    <property type="entry name" value="PROTEIN KINASE DOMAIN-CONTAINING PROTEIN"/>
    <property type="match status" value="1"/>
</dbReference>
<feature type="region of interest" description="Disordered" evidence="7">
    <location>
        <begin position="101"/>
        <end position="120"/>
    </location>
</feature>
<organism evidence="9 10">
    <name type="scientific">Zostera marina</name>
    <name type="common">Eelgrass</name>
    <dbReference type="NCBI Taxonomy" id="29655"/>
    <lineage>
        <taxon>Eukaryota</taxon>
        <taxon>Viridiplantae</taxon>
        <taxon>Streptophyta</taxon>
        <taxon>Embryophyta</taxon>
        <taxon>Tracheophyta</taxon>
        <taxon>Spermatophyta</taxon>
        <taxon>Magnoliopsida</taxon>
        <taxon>Liliopsida</taxon>
        <taxon>Zosteraceae</taxon>
        <taxon>Zostera</taxon>
    </lineage>
</organism>
<dbReference type="EMBL" id="LFYR01002110">
    <property type="protein sequence ID" value="KMZ57018.1"/>
    <property type="molecule type" value="Genomic_DNA"/>
</dbReference>
<feature type="domain" description="Protein kinase" evidence="8">
    <location>
        <begin position="56"/>
        <end position="377"/>
    </location>
</feature>
<evidence type="ECO:0000256" key="2">
    <source>
        <dbReference type="ARBA" id="ARBA00022741"/>
    </source>
</evidence>
<dbReference type="AlphaFoldDB" id="A0A0K9NK70"/>
<dbReference type="PROSITE" id="PS00107">
    <property type="entry name" value="PROTEIN_KINASE_ATP"/>
    <property type="match status" value="1"/>
</dbReference>
<keyword evidence="1" id="KW-0808">Transferase</keyword>
<dbReference type="SUPFAM" id="SSF56112">
    <property type="entry name" value="Protein kinase-like (PK-like)"/>
    <property type="match status" value="1"/>
</dbReference>
<keyword evidence="6" id="KW-0723">Serine/threonine-protein kinase</keyword>
<name>A0A0K9NK70_ZOSMR</name>
<keyword evidence="10" id="KW-1185">Reference proteome</keyword>
<evidence type="ECO:0000313" key="9">
    <source>
        <dbReference type="EMBL" id="KMZ57018.1"/>
    </source>
</evidence>
<dbReference type="GO" id="GO:0007165">
    <property type="term" value="P:signal transduction"/>
    <property type="evidence" value="ECO:0000318"/>
    <property type="project" value="GO_Central"/>
</dbReference>
<evidence type="ECO:0000256" key="5">
    <source>
        <dbReference type="PROSITE-ProRule" id="PRU10141"/>
    </source>
</evidence>
<evidence type="ECO:0000256" key="6">
    <source>
        <dbReference type="RuleBase" id="RU000304"/>
    </source>
</evidence>
<protein>
    <submittedName>
        <fullName evidence="9">Kinase family protein</fullName>
    </submittedName>
</protein>
<reference evidence="10" key="1">
    <citation type="journal article" date="2016" name="Nature">
        <title>The genome of the seagrass Zostera marina reveals angiosperm adaptation to the sea.</title>
        <authorList>
            <person name="Olsen J.L."/>
            <person name="Rouze P."/>
            <person name="Verhelst B."/>
            <person name="Lin Y.-C."/>
            <person name="Bayer T."/>
            <person name="Collen J."/>
            <person name="Dattolo E."/>
            <person name="De Paoli E."/>
            <person name="Dittami S."/>
            <person name="Maumus F."/>
            <person name="Michel G."/>
            <person name="Kersting A."/>
            <person name="Lauritano C."/>
            <person name="Lohaus R."/>
            <person name="Toepel M."/>
            <person name="Tonon T."/>
            <person name="Vanneste K."/>
            <person name="Amirebrahimi M."/>
            <person name="Brakel J."/>
            <person name="Bostroem C."/>
            <person name="Chovatia M."/>
            <person name="Grimwood J."/>
            <person name="Jenkins J.W."/>
            <person name="Jueterbock A."/>
            <person name="Mraz A."/>
            <person name="Stam W.T."/>
            <person name="Tice H."/>
            <person name="Bornberg-Bauer E."/>
            <person name="Green P.J."/>
            <person name="Pearson G.A."/>
            <person name="Procaccini G."/>
            <person name="Duarte C.M."/>
            <person name="Schmutz J."/>
            <person name="Reusch T.B.H."/>
            <person name="Van de Peer Y."/>
        </authorList>
    </citation>
    <scope>NUCLEOTIDE SEQUENCE [LARGE SCALE GENOMIC DNA]</scope>
    <source>
        <strain evidence="10">cv. Finnish</strain>
    </source>
</reference>
<evidence type="ECO:0000256" key="7">
    <source>
        <dbReference type="SAM" id="MobiDB-lite"/>
    </source>
</evidence>